<keyword evidence="5" id="KW-0813">Transport</keyword>
<evidence type="ECO:0000313" key="7">
    <source>
        <dbReference type="Proteomes" id="UP001190700"/>
    </source>
</evidence>
<comment type="subcellular location">
    <subcellularLocation>
        <location evidence="1">Membrane</location>
        <topology evidence="1">Multi-pass membrane protein</topology>
    </subcellularLocation>
</comment>
<reference evidence="6 7" key="1">
    <citation type="journal article" date="2015" name="Genome Biol. Evol.">
        <title>Comparative Genomics of a Bacterivorous Green Alga Reveals Evolutionary Causalities and Consequences of Phago-Mixotrophic Mode of Nutrition.</title>
        <authorList>
            <person name="Burns J.A."/>
            <person name="Paasch A."/>
            <person name="Narechania A."/>
            <person name="Kim E."/>
        </authorList>
    </citation>
    <scope>NUCLEOTIDE SEQUENCE [LARGE SCALE GENOMIC DNA]</scope>
    <source>
        <strain evidence="6 7">PLY_AMNH</strain>
    </source>
</reference>
<dbReference type="Gene3D" id="1.50.40.10">
    <property type="entry name" value="Mitochondrial carrier domain"/>
    <property type="match status" value="1"/>
</dbReference>
<proteinExistence type="inferred from homology"/>
<feature type="repeat" description="Solcar" evidence="4">
    <location>
        <begin position="116"/>
        <end position="202"/>
    </location>
</feature>
<dbReference type="GO" id="GO:0015187">
    <property type="term" value="F:glycine transmembrane transporter activity"/>
    <property type="evidence" value="ECO:0007669"/>
    <property type="project" value="TreeGrafter"/>
</dbReference>
<accession>A0AAE0FDT6</accession>
<evidence type="ECO:0000313" key="6">
    <source>
        <dbReference type="EMBL" id="KAK3257951.1"/>
    </source>
</evidence>
<evidence type="ECO:0000256" key="5">
    <source>
        <dbReference type="RuleBase" id="RU000488"/>
    </source>
</evidence>
<dbReference type="AlphaFoldDB" id="A0AAE0FDT6"/>
<evidence type="ECO:0000256" key="3">
    <source>
        <dbReference type="ARBA" id="ARBA00023136"/>
    </source>
</evidence>
<evidence type="ECO:0000256" key="1">
    <source>
        <dbReference type="ARBA" id="ARBA00004141"/>
    </source>
</evidence>
<dbReference type="SUPFAM" id="SSF103506">
    <property type="entry name" value="Mitochondrial carrier"/>
    <property type="match status" value="1"/>
</dbReference>
<feature type="repeat" description="Solcar" evidence="4">
    <location>
        <begin position="17"/>
        <end position="104"/>
    </location>
</feature>
<dbReference type="EMBL" id="LGRX02019949">
    <property type="protein sequence ID" value="KAK3257951.1"/>
    <property type="molecule type" value="Genomic_DNA"/>
</dbReference>
<feature type="non-terminal residue" evidence="6">
    <location>
        <position position="1"/>
    </location>
</feature>
<gene>
    <name evidence="6" type="ORF">CYMTET_32980</name>
</gene>
<comment type="similarity">
    <text evidence="5">Belongs to the mitochondrial carrier (TC 2.A.29) family.</text>
</comment>
<evidence type="ECO:0000256" key="2">
    <source>
        <dbReference type="ARBA" id="ARBA00022692"/>
    </source>
</evidence>
<name>A0AAE0FDT6_9CHLO</name>
<keyword evidence="7" id="KW-1185">Reference proteome</keyword>
<evidence type="ECO:0000256" key="4">
    <source>
        <dbReference type="PROSITE-ProRule" id="PRU00282"/>
    </source>
</evidence>
<dbReference type="Pfam" id="PF00153">
    <property type="entry name" value="Mito_carr"/>
    <property type="match status" value="2"/>
</dbReference>
<dbReference type="GO" id="GO:1904983">
    <property type="term" value="P:glycine import into mitochondrion"/>
    <property type="evidence" value="ECO:0007669"/>
    <property type="project" value="TreeGrafter"/>
</dbReference>
<dbReference type="PROSITE" id="PS50920">
    <property type="entry name" value="SOLCAR"/>
    <property type="match status" value="2"/>
</dbReference>
<keyword evidence="2 4" id="KW-0812">Transmembrane</keyword>
<sequence>PKLDYFRVFSAGQAGWVQTLQTGCAGAFSRSLAAAIFCPITVVKTRMEYSGVNGIYYKNTMDALLQIGRKEKLRGLYSGLGFTVMRDAPYSGLYLAMYTGLQAKLLEKSLPYENVPPSAVNFVSAALAGAVATIATHPPDVLRTRLQIQNNMTLRGSSLATNIGDILRKEGPKAFMAGIVPRVLRRSVQVCRFIFPGAQVCWFIFPGAQVC</sequence>
<dbReference type="PANTHER" id="PTHR46181">
    <property type="entry name" value="MITOCHONDRIAL GLYCINE TRANSPORTER"/>
    <property type="match status" value="1"/>
</dbReference>
<keyword evidence="3 4" id="KW-0472">Membrane</keyword>
<evidence type="ECO:0008006" key="8">
    <source>
        <dbReference type="Google" id="ProtNLM"/>
    </source>
</evidence>
<dbReference type="InterPro" id="IPR018108">
    <property type="entry name" value="MCP_transmembrane"/>
</dbReference>
<dbReference type="GO" id="GO:0005739">
    <property type="term" value="C:mitochondrion"/>
    <property type="evidence" value="ECO:0007669"/>
    <property type="project" value="TreeGrafter"/>
</dbReference>
<comment type="caution">
    <text evidence="6">The sequence shown here is derived from an EMBL/GenBank/DDBJ whole genome shotgun (WGS) entry which is preliminary data.</text>
</comment>
<dbReference type="GO" id="GO:0016020">
    <property type="term" value="C:membrane"/>
    <property type="evidence" value="ECO:0007669"/>
    <property type="project" value="UniProtKB-SubCell"/>
</dbReference>
<protein>
    <recommendedName>
        <fullName evidence="8">Mitochondrial carrier protein</fullName>
    </recommendedName>
</protein>
<organism evidence="6 7">
    <name type="scientific">Cymbomonas tetramitiformis</name>
    <dbReference type="NCBI Taxonomy" id="36881"/>
    <lineage>
        <taxon>Eukaryota</taxon>
        <taxon>Viridiplantae</taxon>
        <taxon>Chlorophyta</taxon>
        <taxon>Pyramimonadophyceae</taxon>
        <taxon>Pyramimonadales</taxon>
        <taxon>Pyramimonadaceae</taxon>
        <taxon>Cymbomonas</taxon>
    </lineage>
</organism>
<dbReference type="PANTHER" id="PTHR46181:SF3">
    <property type="entry name" value="MITOCHONDRIAL GLYCINE TRANSPORTER"/>
    <property type="match status" value="1"/>
</dbReference>
<dbReference type="InterPro" id="IPR023395">
    <property type="entry name" value="MCP_dom_sf"/>
</dbReference>
<dbReference type="Proteomes" id="UP001190700">
    <property type="component" value="Unassembled WGS sequence"/>
</dbReference>